<dbReference type="AlphaFoldDB" id="A0A3B0STQ6"/>
<dbReference type="GO" id="GO:0043024">
    <property type="term" value="F:ribosomal small subunit binding"/>
    <property type="evidence" value="ECO:0007669"/>
    <property type="project" value="TreeGrafter"/>
</dbReference>
<organism evidence="1">
    <name type="scientific">hydrothermal vent metagenome</name>
    <dbReference type="NCBI Taxonomy" id="652676"/>
    <lineage>
        <taxon>unclassified sequences</taxon>
        <taxon>metagenomes</taxon>
        <taxon>ecological metagenomes</taxon>
    </lineage>
</organism>
<dbReference type="PANTHER" id="PTHR33515:SF1">
    <property type="entry name" value="RIBOSOME-BINDING FACTOR A, CHLOROPLASTIC-RELATED"/>
    <property type="match status" value="1"/>
</dbReference>
<dbReference type="SUPFAM" id="SSF89919">
    <property type="entry name" value="Ribosome-binding factor A, RbfA"/>
    <property type="match status" value="1"/>
</dbReference>
<dbReference type="Gene3D" id="3.30.300.20">
    <property type="match status" value="1"/>
</dbReference>
<reference evidence="1" key="1">
    <citation type="submission" date="2018-06" db="EMBL/GenBank/DDBJ databases">
        <authorList>
            <person name="Zhirakovskaya E."/>
        </authorList>
    </citation>
    <scope>NUCLEOTIDE SEQUENCE</scope>
</reference>
<gene>
    <name evidence="1" type="ORF">MNBD_ACTINO02-1971</name>
</gene>
<protein>
    <submittedName>
        <fullName evidence="1">Ribosome-binding factor A</fullName>
    </submittedName>
</protein>
<dbReference type="GO" id="GO:0006364">
    <property type="term" value="P:rRNA processing"/>
    <property type="evidence" value="ECO:0007669"/>
    <property type="project" value="InterPro"/>
</dbReference>
<dbReference type="HAMAP" id="MF_00003">
    <property type="entry name" value="RbfA"/>
    <property type="match status" value="1"/>
</dbReference>
<dbReference type="PANTHER" id="PTHR33515">
    <property type="entry name" value="RIBOSOME-BINDING FACTOR A, CHLOROPLASTIC-RELATED"/>
    <property type="match status" value="1"/>
</dbReference>
<dbReference type="InterPro" id="IPR023799">
    <property type="entry name" value="RbfA_dom_sf"/>
</dbReference>
<evidence type="ECO:0000313" key="1">
    <source>
        <dbReference type="EMBL" id="VAW08888.1"/>
    </source>
</evidence>
<dbReference type="EMBL" id="UOEK01000506">
    <property type="protein sequence ID" value="VAW08888.1"/>
    <property type="molecule type" value="Genomic_DNA"/>
</dbReference>
<dbReference type="InterPro" id="IPR000238">
    <property type="entry name" value="RbfA"/>
</dbReference>
<dbReference type="InterPro" id="IPR015946">
    <property type="entry name" value="KH_dom-like_a/b"/>
</dbReference>
<sequence>MSKSPSPRIRKVNGLIKEIVAGAVAELTDPELGFVTITGVDCSPDLRRAIVFFSPLGSEKQRKASGDALERATKRVQADVARQVRMKFTPVIEFAVDISVENGMRITQLLSEIESQEDAEAATDDVAR</sequence>
<proteinExistence type="inferred from homology"/>
<dbReference type="PROSITE" id="PS01319">
    <property type="entry name" value="RBFA"/>
    <property type="match status" value="1"/>
</dbReference>
<name>A0A3B0STQ6_9ZZZZ</name>
<dbReference type="Pfam" id="PF02033">
    <property type="entry name" value="RBFA"/>
    <property type="match status" value="1"/>
</dbReference>
<dbReference type="InterPro" id="IPR020053">
    <property type="entry name" value="Ribosome-bd_factorA_CS"/>
</dbReference>
<dbReference type="NCBIfam" id="TIGR00082">
    <property type="entry name" value="rbfA"/>
    <property type="match status" value="1"/>
</dbReference>
<dbReference type="GO" id="GO:0005829">
    <property type="term" value="C:cytosol"/>
    <property type="evidence" value="ECO:0007669"/>
    <property type="project" value="TreeGrafter"/>
</dbReference>
<accession>A0A3B0STQ6</accession>